<keyword evidence="2" id="KW-1185">Reference proteome</keyword>
<organism evidence="1 2">
    <name type="scientific">Penicillium nordicum</name>
    <dbReference type="NCBI Taxonomy" id="229535"/>
    <lineage>
        <taxon>Eukaryota</taxon>
        <taxon>Fungi</taxon>
        <taxon>Dikarya</taxon>
        <taxon>Ascomycota</taxon>
        <taxon>Pezizomycotina</taxon>
        <taxon>Eurotiomycetes</taxon>
        <taxon>Eurotiomycetidae</taxon>
        <taxon>Eurotiales</taxon>
        <taxon>Aspergillaceae</taxon>
        <taxon>Penicillium</taxon>
    </lineage>
</organism>
<name>A0A0M9W9I5_9EURO</name>
<comment type="caution">
    <text evidence="1">The sequence shown here is derived from an EMBL/GenBank/DDBJ whole genome shotgun (WGS) entry which is preliminary data.</text>
</comment>
<proteinExistence type="predicted"/>
<dbReference type="STRING" id="229535.A0A0M9W9I5"/>
<dbReference type="OrthoDB" id="4366786at2759"/>
<accession>A0A0M9W9I5</accession>
<evidence type="ECO:0000313" key="1">
    <source>
        <dbReference type="EMBL" id="KOS36383.1"/>
    </source>
</evidence>
<dbReference type="EMBL" id="LHQQ01000471">
    <property type="protein sequence ID" value="KOS36383.1"/>
    <property type="molecule type" value="Genomic_DNA"/>
</dbReference>
<protein>
    <submittedName>
        <fullName evidence="1">Uncharacterized protein</fullName>
    </submittedName>
</protein>
<evidence type="ECO:0000313" key="2">
    <source>
        <dbReference type="Proteomes" id="UP000037696"/>
    </source>
</evidence>
<dbReference type="AlphaFoldDB" id="A0A0M9W9I5"/>
<reference evidence="1 2" key="1">
    <citation type="submission" date="2015-08" db="EMBL/GenBank/DDBJ databases">
        <title>Genome sequencing of Penicillium nordicum.</title>
        <authorList>
            <person name="Nguyen H.D."/>
            <person name="Seifert K.A."/>
        </authorList>
    </citation>
    <scope>NUCLEOTIDE SEQUENCE [LARGE SCALE GENOMIC DNA]</scope>
    <source>
        <strain evidence="1 2">DAOMC 185683</strain>
    </source>
</reference>
<gene>
    <name evidence="1" type="ORF">ACN38_g12882</name>
</gene>
<sequence>MYPPYQLGQKIIGTIGTSDCHCSGYLTRYGRTPITHEVAFHDEDVVPDVSLGLINSERTPDNVYLAGELKTSWTVPKAYMRLNQPNTSYHLETLIET</sequence>
<dbReference type="Proteomes" id="UP000037696">
    <property type="component" value="Unassembled WGS sequence"/>
</dbReference>